<comment type="cofactor">
    <cofactor evidence="12">
        <name>pyruvate</name>
        <dbReference type="ChEBI" id="CHEBI:15361"/>
    </cofactor>
    <text evidence="12">Binds 1 pyruvoyl group covalently per subunit.</text>
</comment>
<keyword evidence="8 12" id="KW-0594">Phospholipid biosynthesis</keyword>
<dbReference type="OrthoDB" id="9802030at2"/>
<comment type="PTM">
    <text evidence="12">Is synthesized initially as an inactive proenzyme. Formation of the active enzyme involves a self-maturation process in which the active site pyruvoyl group is generated from an internal serine residue via an autocatalytic post-translational modification. Two non-identical subunits are generated from the proenzyme in this reaction, and the pyruvate is formed at the N-terminus of the alpha chain, which is derived from the carboxyl end of the proenzyme. The autoendoproteolytic cleavage occurs by a canonical serine protease mechanism, in which the side chain hydroxyl group of the serine supplies its oxygen atom to form the C-terminus of the beta chain, while the remainder of the serine residue undergoes an oxidative deamination to produce ammonia and the pyruvoyl prosthetic group on the alpha chain. During this reaction, the Ser that is part of the protease active site of the proenzyme becomes the pyruvoyl prosthetic group, which constitutes an essential element of the active site of the mature decarboxylase.</text>
</comment>
<dbReference type="UniPathway" id="UPA00558">
    <property type="reaction ID" value="UER00616"/>
</dbReference>
<evidence type="ECO:0000256" key="5">
    <source>
        <dbReference type="ARBA" id="ARBA00023098"/>
    </source>
</evidence>
<dbReference type="GO" id="GO:0006646">
    <property type="term" value="P:phosphatidylethanolamine biosynthetic process"/>
    <property type="evidence" value="ECO:0007669"/>
    <property type="project" value="UniProtKB-UniRule"/>
</dbReference>
<dbReference type="eggNOG" id="COG0688">
    <property type="taxonomic scope" value="Bacteria"/>
</dbReference>
<keyword evidence="14" id="KW-1185">Reference proteome</keyword>
<evidence type="ECO:0000256" key="7">
    <source>
        <dbReference type="ARBA" id="ARBA00023145"/>
    </source>
</evidence>
<keyword evidence="2 12" id="KW-1003">Cell membrane</keyword>
<evidence type="ECO:0000256" key="8">
    <source>
        <dbReference type="ARBA" id="ARBA00023209"/>
    </source>
</evidence>
<feature type="modified residue" description="Pyruvic acid (Ser); by autocatalysis" evidence="12">
    <location>
        <position position="259"/>
    </location>
</feature>
<dbReference type="RefSeq" id="WP_015396314.1">
    <property type="nucleotide sequence ID" value="NC_020294.1"/>
</dbReference>
<organism evidence="13 14">
    <name type="scientific">Candidatus Kinetoplastidibacterium desouzai TCC079E</name>
    <dbReference type="NCBI Taxonomy" id="1208919"/>
    <lineage>
        <taxon>Bacteria</taxon>
        <taxon>Pseudomonadati</taxon>
        <taxon>Pseudomonadota</taxon>
        <taxon>Betaproteobacteria</taxon>
        <taxon>Candidatus Kinetoplastidibacterium</taxon>
    </lineage>
</organism>
<dbReference type="InterPro" id="IPR033178">
    <property type="entry name" value="PSD_type1_pro"/>
</dbReference>
<comment type="catalytic activity">
    <reaction evidence="12">
        <text>a 1,2-diacyl-sn-glycero-3-phospho-L-serine + H(+) = a 1,2-diacyl-sn-glycero-3-phosphoethanolamine + CO2</text>
        <dbReference type="Rhea" id="RHEA:20828"/>
        <dbReference type="ChEBI" id="CHEBI:15378"/>
        <dbReference type="ChEBI" id="CHEBI:16526"/>
        <dbReference type="ChEBI" id="CHEBI:57262"/>
        <dbReference type="ChEBI" id="CHEBI:64612"/>
        <dbReference type="EC" id="4.1.1.65"/>
    </reaction>
</comment>
<keyword evidence="10 12" id="KW-1208">Phospholipid metabolism</keyword>
<evidence type="ECO:0000256" key="3">
    <source>
        <dbReference type="ARBA" id="ARBA00022516"/>
    </source>
</evidence>
<comment type="function">
    <text evidence="12">Catalyzes the formation of phosphatidylethanolamine (PtdEtn) from phosphatidylserine (PtdSer).</text>
</comment>
<sequence length="291" mass="34008">MNSIKNKLLLVAQYLLPHHFISKIFWCFANCRILWFKNFLIRYFIKKYNIDLKEYKFQNYYEYISFNDFFTRPLSNVHYRLNEQQYKENILISPADGLINEYGYISNGTLIQAKSHIYSVYNLLGNNLEDSNKFNKGSFINIYLSPRNYHRVHMPLDGLLEKIIHIPGKLFSVNPFIAKKIPNLYARNERVVCLFETISGSMAVILVGSMIVSSIETVWTGMINSNVPISNIHTFNINTIKHPLFLKKGEELGKFRIGSTVIVLFSNNKIDWDNVLDSRKDVFFGQKIAMF</sequence>
<dbReference type="AlphaFoldDB" id="M1L2C7"/>
<evidence type="ECO:0000256" key="10">
    <source>
        <dbReference type="ARBA" id="ARBA00023264"/>
    </source>
</evidence>
<feature type="chain" id="PRO_5023334751" description="Phosphatidylserine decarboxylase beta chain" evidence="12">
    <location>
        <begin position="1"/>
        <end position="258"/>
    </location>
</feature>
<feature type="site" description="Cleavage (non-hydrolytic); by autocatalysis" evidence="12">
    <location>
        <begin position="258"/>
        <end position="259"/>
    </location>
</feature>
<dbReference type="GO" id="GO:0005886">
    <property type="term" value="C:plasma membrane"/>
    <property type="evidence" value="ECO:0007669"/>
    <property type="project" value="UniProtKB-SubCell"/>
</dbReference>
<evidence type="ECO:0000256" key="1">
    <source>
        <dbReference type="ARBA" id="ARBA00005189"/>
    </source>
</evidence>
<feature type="active site" description="Charge relay system; for autoendoproteolytic cleavage activity" evidence="12">
    <location>
        <position position="259"/>
    </location>
</feature>
<keyword evidence="7 12" id="KW-0865">Zymogen</keyword>
<accession>M1L2C7</accession>
<dbReference type="InterPro" id="IPR033177">
    <property type="entry name" value="PSD-B"/>
</dbReference>
<feature type="active site" description="Charge relay system; for autoendoproteolytic cleavage activity" evidence="12">
    <location>
        <position position="96"/>
    </location>
</feature>
<feature type="active site" description="Schiff-base intermediate with substrate; via pyruvic acid; for decarboxylase activity" evidence="12">
    <location>
        <position position="259"/>
    </location>
</feature>
<evidence type="ECO:0000313" key="13">
    <source>
        <dbReference type="EMBL" id="AGF46903.1"/>
    </source>
</evidence>
<proteinExistence type="inferred from homology"/>
<dbReference type="Pfam" id="PF02666">
    <property type="entry name" value="PS_Dcarbxylase"/>
    <property type="match status" value="1"/>
</dbReference>
<dbReference type="KEGG" id="kde:CDSE_0604"/>
<comment type="pathway">
    <text evidence="1">Lipid metabolism.</text>
</comment>
<name>M1L2C7_9PROT</name>
<protein>
    <recommendedName>
        <fullName evidence="12">Phosphatidylserine decarboxylase proenzyme</fullName>
        <ecNumber evidence="12">4.1.1.65</ecNumber>
    </recommendedName>
    <component>
        <recommendedName>
            <fullName evidence="12">Phosphatidylserine decarboxylase alpha chain</fullName>
        </recommendedName>
    </component>
    <component>
        <recommendedName>
            <fullName evidence="12">Phosphatidylserine decarboxylase beta chain</fullName>
        </recommendedName>
    </component>
</protein>
<feature type="chain" id="PRO_5023334752" description="Phosphatidylserine decarboxylase alpha chain" evidence="12">
    <location>
        <begin position="259"/>
        <end position="291"/>
    </location>
</feature>
<comment type="similarity">
    <text evidence="12">Belongs to the phosphatidylserine decarboxylase family. PSD-B subfamily. Prokaryotic type I sub-subfamily.</text>
</comment>
<dbReference type="PANTHER" id="PTHR10067:SF6">
    <property type="entry name" value="PHOSPHATIDYLSERINE DECARBOXYLASE PROENZYME, MITOCHONDRIAL"/>
    <property type="match status" value="1"/>
</dbReference>
<dbReference type="NCBIfam" id="TIGR00163">
    <property type="entry name" value="PS_decarb"/>
    <property type="match status" value="1"/>
</dbReference>
<evidence type="ECO:0000313" key="14">
    <source>
        <dbReference type="Proteomes" id="UP000011547"/>
    </source>
</evidence>
<feature type="active site" description="Charge relay system; for autoendoproteolytic cleavage activity" evidence="12">
    <location>
        <position position="153"/>
    </location>
</feature>
<evidence type="ECO:0000256" key="4">
    <source>
        <dbReference type="ARBA" id="ARBA00022793"/>
    </source>
</evidence>
<evidence type="ECO:0000256" key="9">
    <source>
        <dbReference type="ARBA" id="ARBA00023239"/>
    </source>
</evidence>
<dbReference type="HOGENOM" id="CLU_029061_4_1_4"/>
<dbReference type="EMBL" id="CP003803">
    <property type="protein sequence ID" value="AGF46903.1"/>
    <property type="molecule type" value="Genomic_DNA"/>
</dbReference>
<evidence type="ECO:0000256" key="6">
    <source>
        <dbReference type="ARBA" id="ARBA00023136"/>
    </source>
</evidence>
<dbReference type="InterPro" id="IPR003817">
    <property type="entry name" value="PS_Dcarbxylase"/>
</dbReference>
<comment type="subcellular location">
    <subcellularLocation>
        <location evidence="12">Cell membrane</location>
        <topology evidence="12">Peripheral membrane protein</topology>
    </subcellularLocation>
</comment>
<dbReference type="EC" id="4.1.1.65" evidence="12"/>
<dbReference type="Proteomes" id="UP000011547">
    <property type="component" value="Chromosome"/>
</dbReference>
<dbReference type="STRING" id="1208919.CDSE_0604"/>
<dbReference type="HAMAP" id="MF_00662">
    <property type="entry name" value="PS_decarb_PSD_B_type1"/>
    <property type="match status" value="1"/>
</dbReference>
<evidence type="ECO:0000256" key="2">
    <source>
        <dbReference type="ARBA" id="ARBA00022475"/>
    </source>
</evidence>
<dbReference type="PANTHER" id="PTHR10067">
    <property type="entry name" value="PHOSPHATIDYLSERINE DECARBOXYLASE"/>
    <property type="match status" value="1"/>
</dbReference>
<keyword evidence="4 12" id="KW-0210">Decarboxylase</keyword>
<reference evidence="13 14" key="1">
    <citation type="journal article" date="2013" name="Genome Biol. Evol.">
        <title>Genome evolution and phylogenomic analysis of candidatus kinetoplastibacterium, the betaproteobacterial endosymbionts of strigomonas and angomonas.</title>
        <authorList>
            <person name="Alves J.M."/>
            <person name="Serrano M.G."/>
            <person name="Maia da Silva F."/>
            <person name="Voegtly L.J."/>
            <person name="Matveyev A.V."/>
            <person name="Teixeira M.M."/>
            <person name="Camargo E.P."/>
            <person name="Buck G.A."/>
        </authorList>
    </citation>
    <scope>NUCLEOTIDE SEQUENCE [LARGE SCALE GENOMIC DNA]</scope>
    <source>
        <strain evidence="13 14">TCC079E</strain>
    </source>
</reference>
<comment type="pathway">
    <text evidence="12">Phospholipid metabolism; phosphatidylethanolamine biosynthesis; phosphatidylethanolamine from CDP-diacylglycerol: step 2/2.</text>
</comment>
<keyword evidence="5 12" id="KW-0443">Lipid metabolism</keyword>
<dbReference type="PATRIC" id="fig|1208919.3.peg.341"/>
<gene>
    <name evidence="12" type="primary">psd</name>
    <name evidence="13" type="ORF">CDSE_0604</name>
</gene>
<evidence type="ECO:0000256" key="11">
    <source>
        <dbReference type="ARBA" id="ARBA00023317"/>
    </source>
</evidence>
<keyword evidence="9 12" id="KW-0456">Lyase</keyword>
<evidence type="ECO:0000256" key="12">
    <source>
        <dbReference type="HAMAP-Rule" id="MF_00662"/>
    </source>
</evidence>
<keyword evidence="3 12" id="KW-0444">Lipid biosynthesis</keyword>
<keyword evidence="6 12" id="KW-0472">Membrane</keyword>
<comment type="subunit">
    <text evidence="12">Heterodimer of a large membrane-associated beta subunit and a small pyruvoyl-containing alpha subunit.</text>
</comment>
<dbReference type="GO" id="GO:0004609">
    <property type="term" value="F:phosphatidylserine decarboxylase activity"/>
    <property type="evidence" value="ECO:0007669"/>
    <property type="project" value="UniProtKB-UniRule"/>
</dbReference>
<keyword evidence="11 12" id="KW-0670">Pyruvate</keyword>